<reference evidence="3" key="2">
    <citation type="journal article" date="2020" name="Microorganisms">
        <title>Osmotic Adaptation and Compatible Solute Biosynthesis of Phototrophic Bacteria as Revealed from Genome Analyses.</title>
        <authorList>
            <person name="Imhoff J.F."/>
            <person name="Rahn T."/>
            <person name="Kunzel S."/>
            <person name="Keller A."/>
            <person name="Neulinger S.C."/>
        </authorList>
    </citation>
    <scope>NUCLEOTIDE SEQUENCE</scope>
    <source>
        <strain evidence="3">LMG 28126</strain>
    </source>
</reference>
<feature type="domain" description="FIST C-domain" evidence="2">
    <location>
        <begin position="251"/>
        <end position="403"/>
    </location>
</feature>
<dbReference type="InterPro" id="IPR019494">
    <property type="entry name" value="FIST_C"/>
</dbReference>
<dbReference type="PANTHER" id="PTHR40252">
    <property type="entry name" value="BLR0328 PROTEIN"/>
    <property type="match status" value="1"/>
</dbReference>
<name>A0A934TMT6_9RHOB</name>
<evidence type="ECO:0000259" key="2">
    <source>
        <dbReference type="SMART" id="SM01204"/>
    </source>
</evidence>
<evidence type="ECO:0000313" key="4">
    <source>
        <dbReference type="Proteomes" id="UP000706333"/>
    </source>
</evidence>
<protein>
    <recommendedName>
        <fullName evidence="5">FIST N domain protein</fullName>
    </recommendedName>
</protein>
<proteinExistence type="predicted"/>
<evidence type="ECO:0000259" key="1">
    <source>
        <dbReference type="SMART" id="SM00897"/>
    </source>
</evidence>
<dbReference type="EMBL" id="NHSD01000323">
    <property type="protein sequence ID" value="MBK5928762.1"/>
    <property type="molecule type" value="Genomic_DNA"/>
</dbReference>
<gene>
    <name evidence="3" type="ORF">CCR87_15710</name>
</gene>
<dbReference type="PANTHER" id="PTHR40252:SF2">
    <property type="entry name" value="BLR0328 PROTEIN"/>
    <property type="match status" value="1"/>
</dbReference>
<keyword evidence="4" id="KW-1185">Reference proteome</keyword>
<evidence type="ECO:0008006" key="5">
    <source>
        <dbReference type="Google" id="ProtNLM"/>
    </source>
</evidence>
<dbReference type="InterPro" id="IPR013702">
    <property type="entry name" value="FIST_domain_N"/>
</dbReference>
<reference evidence="3" key="1">
    <citation type="submission" date="2017-05" db="EMBL/GenBank/DDBJ databases">
        <authorList>
            <person name="Imhoff J.F."/>
            <person name="Rahn T."/>
            <person name="Kuenzel S."/>
            <person name="Neulinger S.C."/>
        </authorList>
    </citation>
    <scope>NUCLEOTIDE SEQUENCE</scope>
    <source>
        <strain evidence="3">LMG 28126</strain>
    </source>
</reference>
<comment type="caution">
    <text evidence="3">The sequence shown here is derived from an EMBL/GenBank/DDBJ whole genome shotgun (WGS) entry which is preliminary data.</text>
</comment>
<organism evidence="3 4">
    <name type="scientific">Rhodobaculum claviforme</name>
    <dbReference type="NCBI Taxonomy" id="1549854"/>
    <lineage>
        <taxon>Bacteria</taxon>
        <taxon>Pseudomonadati</taxon>
        <taxon>Pseudomonadota</taxon>
        <taxon>Alphaproteobacteria</taxon>
        <taxon>Rhodobacterales</taxon>
        <taxon>Paracoccaceae</taxon>
        <taxon>Rhodobaculum</taxon>
    </lineage>
</organism>
<dbReference type="Pfam" id="PF08495">
    <property type="entry name" value="FIST"/>
    <property type="match status" value="1"/>
</dbReference>
<accession>A0A934TMT6</accession>
<dbReference type="Proteomes" id="UP000706333">
    <property type="component" value="Unassembled WGS sequence"/>
</dbReference>
<dbReference type="SMART" id="SM00897">
    <property type="entry name" value="FIST"/>
    <property type="match status" value="1"/>
</dbReference>
<dbReference type="AlphaFoldDB" id="A0A934TMT6"/>
<sequence length="421" mass="43271">MPKPAMPMQSRDVYPHCGGVEIEMQIATGMSSAPCATAAVQEVAAQMGLAARGRPDFTALHFSVAWPAGQVQTAAAAAFGAALHGGSSCLGVMTERGPAIENGRGMGGLAIWDPDGAYGTSMQPLGDSPRDAARRATEAALHAADRPGEAPDLVWLTVAPGHEESVLDGIKDVLGGHAQIVGGSSADNDIAGGWAQFDRAGPHTAAVVVSVLFPSGPVGSAYQSGHAPSTQRGRITRAAGRILHEIDGAPAVDVYARWTGGAVHAPSLGPADILAASTFYPLGREIGDVAGVPFHLLAHPARAQADGSLLLFADVAEGEEIWLMRGAPDQLVARAGGVARESRLELPQRASGGLGHRGALVVYCAGCMLAVRDRMDEVARGVTHALGPTPFLGVFTFGEQGAPLRQGTRHGNLMISCSTFG</sequence>
<dbReference type="SMART" id="SM01204">
    <property type="entry name" value="FIST_C"/>
    <property type="match status" value="1"/>
</dbReference>
<dbReference type="Pfam" id="PF10442">
    <property type="entry name" value="FIST_C"/>
    <property type="match status" value="1"/>
</dbReference>
<feature type="domain" description="FIST" evidence="1">
    <location>
        <begin position="54"/>
        <end position="250"/>
    </location>
</feature>
<evidence type="ECO:0000313" key="3">
    <source>
        <dbReference type="EMBL" id="MBK5928762.1"/>
    </source>
</evidence>